<evidence type="ECO:0000313" key="11">
    <source>
        <dbReference type="Proteomes" id="UP000240322"/>
    </source>
</evidence>
<feature type="domain" description="Aminomethyltransferase C-terminal" evidence="9">
    <location>
        <begin position="275"/>
        <end position="348"/>
    </location>
</feature>
<evidence type="ECO:0000259" key="8">
    <source>
        <dbReference type="Pfam" id="PF01571"/>
    </source>
</evidence>
<feature type="binding site" evidence="7">
    <location>
        <position position="193"/>
    </location>
    <ligand>
        <name>substrate</name>
    </ligand>
</feature>
<evidence type="ECO:0000256" key="4">
    <source>
        <dbReference type="ARBA" id="ARBA00022679"/>
    </source>
</evidence>
<gene>
    <name evidence="10" type="ORF">B9Q03_05680</name>
</gene>
<comment type="similarity">
    <text evidence="1">Belongs to the GcvT family.</text>
</comment>
<accession>A0A2R6AX00</accession>
<dbReference type="GO" id="GO:0005960">
    <property type="term" value="C:glycine cleavage complex"/>
    <property type="evidence" value="ECO:0007669"/>
    <property type="project" value="InterPro"/>
</dbReference>
<dbReference type="Pfam" id="PF08669">
    <property type="entry name" value="GCV_T_C"/>
    <property type="match status" value="1"/>
</dbReference>
<sequence length="349" mass="38898">MVVRTPLYPVYADRAHFIDFYGWEMPVWFNSIEREHMAVRRNAGVFDISHMKRTYVRGKRVTDYLDYLCGARPSALKKGRLAYTHVLNERGGIIDDGIVFRLTEDEFLFVTNACTTQRMSSWMAEVAARGGFEVELEDRGGREAMIALQGPTSLSVLKDATGLDMASVRKFECVLYGRLLVSRSGYTGEEGVEIVGPSQDVLEVFEGLLGKGVEPCGLGSRDTLRLEMGYPLACVDFNEETNPYEMDAQRFLDFTKKFIGREALENLKPTRLLKGVLTDDRVVLRGGYTVECSPNVRTKLTSGTLSPVLGKGIGLGFFPVSVEAGSRVSVEVRGKKYSATVVRPPFIKK</sequence>
<dbReference type="SUPFAM" id="SSF103025">
    <property type="entry name" value="Folate-binding domain"/>
    <property type="match status" value="1"/>
</dbReference>
<dbReference type="EMBL" id="NEXE01000042">
    <property type="protein sequence ID" value="PSN90915.1"/>
    <property type="molecule type" value="Genomic_DNA"/>
</dbReference>
<dbReference type="InterPro" id="IPR028896">
    <property type="entry name" value="GcvT/YgfZ/DmdA"/>
</dbReference>
<dbReference type="AlphaFoldDB" id="A0A2R6AX00"/>
<dbReference type="Gene3D" id="3.30.1360.120">
    <property type="entry name" value="Probable tRNA modification gtpase trme, domain 1"/>
    <property type="match status" value="1"/>
</dbReference>
<dbReference type="GO" id="GO:0006546">
    <property type="term" value="P:glycine catabolic process"/>
    <property type="evidence" value="ECO:0007669"/>
    <property type="project" value="InterPro"/>
</dbReference>
<evidence type="ECO:0000256" key="6">
    <source>
        <dbReference type="ARBA" id="ARBA00047665"/>
    </source>
</evidence>
<dbReference type="InterPro" id="IPR027266">
    <property type="entry name" value="TrmE/GcvT-like"/>
</dbReference>
<dbReference type="InterPro" id="IPR006222">
    <property type="entry name" value="GCVT_N"/>
</dbReference>
<dbReference type="GO" id="GO:0004047">
    <property type="term" value="F:aminomethyltransferase activity"/>
    <property type="evidence" value="ECO:0007669"/>
    <property type="project" value="UniProtKB-EC"/>
</dbReference>
<feature type="domain" description="GCVT N-terminal" evidence="8">
    <location>
        <begin position="12"/>
        <end position="256"/>
    </location>
</feature>
<comment type="catalytic activity">
    <reaction evidence="6">
        <text>N(6)-[(R)-S(8)-aminomethyldihydrolipoyl]-L-lysyl-[protein] + (6S)-5,6,7,8-tetrahydrofolate = N(6)-[(R)-dihydrolipoyl]-L-lysyl-[protein] + (6R)-5,10-methylene-5,6,7,8-tetrahydrofolate + NH4(+)</text>
        <dbReference type="Rhea" id="RHEA:16945"/>
        <dbReference type="Rhea" id="RHEA-COMP:10475"/>
        <dbReference type="Rhea" id="RHEA-COMP:10492"/>
        <dbReference type="ChEBI" id="CHEBI:15636"/>
        <dbReference type="ChEBI" id="CHEBI:28938"/>
        <dbReference type="ChEBI" id="CHEBI:57453"/>
        <dbReference type="ChEBI" id="CHEBI:83100"/>
        <dbReference type="ChEBI" id="CHEBI:83143"/>
        <dbReference type="EC" id="2.1.2.10"/>
    </reaction>
</comment>
<dbReference type="NCBIfam" id="TIGR00528">
    <property type="entry name" value="gcvT"/>
    <property type="match status" value="1"/>
</dbReference>
<dbReference type="PANTHER" id="PTHR43757:SF2">
    <property type="entry name" value="AMINOMETHYLTRANSFERASE, MITOCHONDRIAL"/>
    <property type="match status" value="1"/>
</dbReference>
<evidence type="ECO:0000259" key="9">
    <source>
        <dbReference type="Pfam" id="PF08669"/>
    </source>
</evidence>
<keyword evidence="4" id="KW-0808">Transferase</keyword>
<comment type="caution">
    <text evidence="10">The sequence shown here is derived from an EMBL/GenBank/DDBJ whole genome shotgun (WGS) entry which is preliminary data.</text>
</comment>
<dbReference type="PIRSF" id="PIRSF006487">
    <property type="entry name" value="GcvT"/>
    <property type="match status" value="1"/>
</dbReference>
<evidence type="ECO:0000256" key="3">
    <source>
        <dbReference type="ARBA" id="ARBA00022576"/>
    </source>
</evidence>
<dbReference type="Proteomes" id="UP000240322">
    <property type="component" value="Unassembled WGS sequence"/>
</dbReference>
<dbReference type="InterPro" id="IPR006223">
    <property type="entry name" value="GcvT"/>
</dbReference>
<evidence type="ECO:0000256" key="2">
    <source>
        <dbReference type="ARBA" id="ARBA00012616"/>
    </source>
</evidence>
<dbReference type="SUPFAM" id="SSF101790">
    <property type="entry name" value="Aminomethyltransferase beta-barrel domain"/>
    <property type="match status" value="1"/>
</dbReference>
<dbReference type="EC" id="2.1.2.10" evidence="2"/>
<dbReference type="InterPro" id="IPR013977">
    <property type="entry name" value="GcvT_C"/>
</dbReference>
<proteinExistence type="inferred from homology"/>
<reference evidence="10 11" key="1">
    <citation type="submission" date="2017-04" db="EMBL/GenBank/DDBJ databases">
        <title>Novel microbial lineages endemic to geothermal iron-oxide mats fill important gaps in the evolutionary history of Archaea.</title>
        <authorList>
            <person name="Jay Z.J."/>
            <person name="Beam J.P."/>
            <person name="Dlakic M."/>
            <person name="Rusch D.B."/>
            <person name="Kozubal M.A."/>
            <person name="Inskeep W.P."/>
        </authorList>
    </citation>
    <scope>NUCLEOTIDE SEQUENCE [LARGE SCALE GENOMIC DNA]</scope>
    <source>
        <strain evidence="10">OSP_D</strain>
    </source>
</reference>
<protein>
    <recommendedName>
        <fullName evidence="2">aminomethyltransferase</fullName>
        <ecNumber evidence="2">2.1.2.10</ecNumber>
    </recommendedName>
    <alternativeName>
        <fullName evidence="5">Glycine cleavage system T protein</fullName>
    </alternativeName>
</protein>
<dbReference type="GO" id="GO:0008483">
    <property type="term" value="F:transaminase activity"/>
    <property type="evidence" value="ECO:0007669"/>
    <property type="project" value="UniProtKB-KW"/>
</dbReference>
<dbReference type="PANTHER" id="PTHR43757">
    <property type="entry name" value="AMINOMETHYLTRANSFERASE"/>
    <property type="match status" value="1"/>
</dbReference>
<dbReference type="InterPro" id="IPR029043">
    <property type="entry name" value="GcvT/YgfZ_C"/>
</dbReference>
<dbReference type="Pfam" id="PF01571">
    <property type="entry name" value="GCV_T"/>
    <property type="match status" value="1"/>
</dbReference>
<evidence type="ECO:0000256" key="1">
    <source>
        <dbReference type="ARBA" id="ARBA00008609"/>
    </source>
</evidence>
<evidence type="ECO:0000313" key="10">
    <source>
        <dbReference type="EMBL" id="PSN90915.1"/>
    </source>
</evidence>
<evidence type="ECO:0000256" key="5">
    <source>
        <dbReference type="ARBA" id="ARBA00031395"/>
    </source>
</evidence>
<organism evidence="10 11">
    <name type="scientific">Candidatus Marsarchaeota G2 archaeon OSP_D</name>
    <dbReference type="NCBI Taxonomy" id="1978157"/>
    <lineage>
        <taxon>Archaea</taxon>
        <taxon>Candidatus Marsarchaeota</taxon>
        <taxon>Candidatus Marsarchaeota group 2</taxon>
    </lineage>
</organism>
<evidence type="ECO:0000256" key="7">
    <source>
        <dbReference type="PIRSR" id="PIRSR006487-1"/>
    </source>
</evidence>
<dbReference type="NCBIfam" id="NF001567">
    <property type="entry name" value="PRK00389.1"/>
    <property type="match status" value="1"/>
</dbReference>
<keyword evidence="3" id="KW-0032">Aminotransferase</keyword>
<name>A0A2R6AX00_9ARCH</name>